<keyword evidence="2" id="KW-1185">Reference proteome</keyword>
<evidence type="ECO:0000313" key="1">
    <source>
        <dbReference type="EMBL" id="QUD88005.1"/>
    </source>
</evidence>
<accession>A0A975IUR0</accession>
<evidence type="ECO:0000313" key="2">
    <source>
        <dbReference type="Proteomes" id="UP000676409"/>
    </source>
</evidence>
<sequence>MSLKPKEIQDVSMADLPVRELASRLGAEAARAAEFCDDCQAISAGFFTAKEPTPDLIARAQDLDRLSQQLRAIATALHSLAGEAMPDWAVPAGKITEGISLAEVADRLDGGARNLPDHIRAPAGDMEMF</sequence>
<reference evidence="1" key="1">
    <citation type="submission" date="2021-04" db="EMBL/GenBank/DDBJ databases">
        <title>The complete genome sequence of Caulobacter sp. S6.</title>
        <authorList>
            <person name="Tang Y."/>
            <person name="Ouyang W."/>
            <person name="Liu Q."/>
            <person name="Huang B."/>
            <person name="Guo Z."/>
            <person name="Lei P."/>
        </authorList>
    </citation>
    <scope>NUCLEOTIDE SEQUENCE</scope>
    <source>
        <strain evidence="1">S6</strain>
    </source>
</reference>
<gene>
    <name evidence="1" type="ORF">KCG34_23715</name>
</gene>
<protein>
    <recommendedName>
        <fullName evidence="3">Chemotaxis protein CheU</fullName>
    </recommendedName>
</protein>
<dbReference type="AlphaFoldDB" id="A0A975IUR0"/>
<name>A0A975IUR0_9CAUL</name>
<proteinExistence type="predicted"/>
<dbReference type="KEGG" id="caul:KCG34_23715"/>
<dbReference type="Proteomes" id="UP000676409">
    <property type="component" value="Chromosome"/>
</dbReference>
<dbReference type="RefSeq" id="WP_211938056.1">
    <property type="nucleotide sequence ID" value="NZ_CP073078.1"/>
</dbReference>
<dbReference type="EMBL" id="CP073078">
    <property type="protein sequence ID" value="QUD88005.1"/>
    <property type="molecule type" value="Genomic_DNA"/>
</dbReference>
<organism evidence="1 2">
    <name type="scientific">Phenylobacterium montanum</name>
    <dbReference type="NCBI Taxonomy" id="2823693"/>
    <lineage>
        <taxon>Bacteria</taxon>
        <taxon>Pseudomonadati</taxon>
        <taxon>Pseudomonadota</taxon>
        <taxon>Alphaproteobacteria</taxon>
        <taxon>Caulobacterales</taxon>
        <taxon>Caulobacteraceae</taxon>
        <taxon>Phenylobacterium</taxon>
    </lineage>
</organism>
<evidence type="ECO:0008006" key="3">
    <source>
        <dbReference type="Google" id="ProtNLM"/>
    </source>
</evidence>